<dbReference type="AlphaFoldDB" id="A0A8J2P2E7"/>
<sequence length="172" mass="18759">MHIYRLGQIILDGGWRVFRLTTVTCEGTIGTLISKPEVFAENNSTFTPGDLQRLGAGIFENRETPHGTPKPSLSKETSNHDIATIEEVSPEENDDVIKTLPNWYDRSPKKKSVSVTVTNTEKQPLLGRRRVGSFCSGTLGSKSSSLASLLLCNKSLSVDEETSSRSSSATQS</sequence>
<name>A0A8J2P2E7_9HEXA</name>
<dbReference type="Proteomes" id="UP000708208">
    <property type="component" value="Unassembled WGS sequence"/>
</dbReference>
<accession>A0A8J2P2E7</accession>
<feature type="region of interest" description="Disordered" evidence="1">
    <location>
        <begin position="60"/>
        <end position="79"/>
    </location>
</feature>
<evidence type="ECO:0000313" key="3">
    <source>
        <dbReference type="Proteomes" id="UP000708208"/>
    </source>
</evidence>
<keyword evidence="3" id="KW-1185">Reference proteome</keyword>
<proteinExistence type="predicted"/>
<protein>
    <submittedName>
        <fullName evidence="2">Uncharacterized protein</fullName>
    </submittedName>
</protein>
<feature type="non-terminal residue" evidence="2">
    <location>
        <position position="1"/>
    </location>
</feature>
<dbReference type="EMBL" id="CAJVCH010177884">
    <property type="protein sequence ID" value="CAG7729410.1"/>
    <property type="molecule type" value="Genomic_DNA"/>
</dbReference>
<evidence type="ECO:0000256" key="1">
    <source>
        <dbReference type="SAM" id="MobiDB-lite"/>
    </source>
</evidence>
<gene>
    <name evidence="2" type="ORF">AFUS01_LOCUS18126</name>
</gene>
<comment type="caution">
    <text evidence="2">The sequence shown here is derived from an EMBL/GenBank/DDBJ whole genome shotgun (WGS) entry which is preliminary data.</text>
</comment>
<organism evidence="2 3">
    <name type="scientific">Allacma fusca</name>
    <dbReference type="NCBI Taxonomy" id="39272"/>
    <lineage>
        <taxon>Eukaryota</taxon>
        <taxon>Metazoa</taxon>
        <taxon>Ecdysozoa</taxon>
        <taxon>Arthropoda</taxon>
        <taxon>Hexapoda</taxon>
        <taxon>Collembola</taxon>
        <taxon>Symphypleona</taxon>
        <taxon>Sminthuridae</taxon>
        <taxon>Allacma</taxon>
    </lineage>
</organism>
<evidence type="ECO:0000313" key="2">
    <source>
        <dbReference type="EMBL" id="CAG7729410.1"/>
    </source>
</evidence>
<reference evidence="2" key="1">
    <citation type="submission" date="2021-06" db="EMBL/GenBank/DDBJ databases">
        <authorList>
            <person name="Hodson N. C."/>
            <person name="Mongue J. A."/>
            <person name="Jaron S. K."/>
        </authorList>
    </citation>
    <scope>NUCLEOTIDE SEQUENCE</scope>
</reference>